<dbReference type="Gene3D" id="3.90.550.10">
    <property type="entry name" value="Spore Coat Polysaccharide Biosynthesis Protein SpsA, Chain A"/>
    <property type="match status" value="1"/>
</dbReference>
<gene>
    <name evidence="9" type="primary">xrt</name>
    <name evidence="9" type="ORF">QJ522_11625</name>
</gene>
<comment type="subcellular location">
    <subcellularLocation>
        <location evidence="1">Cell membrane</location>
        <topology evidence="1">Multi-pass membrane protein</topology>
    </subcellularLocation>
</comment>
<dbReference type="InterPro" id="IPR029044">
    <property type="entry name" value="Nucleotide-diphossugar_trans"/>
</dbReference>
<dbReference type="RefSeq" id="WP_349245104.1">
    <property type="nucleotide sequence ID" value="NZ_JASCXX010000012.1"/>
</dbReference>
<organism evidence="9 10">
    <name type="scientific">Anaerobaca lacustris</name>
    <dbReference type="NCBI Taxonomy" id="3044600"/>
    <lineage>
        <taxon>Bacteria</taxon>
        <taxon>Pseudomonadati</taxon>
        <taxon>Planctomycetota</taxon>
        <taxon>Phycisphaerae</taxon>
        <taxon>Sedimentisphaerales</taxon>
        <taxon>Anaerobacaceae</taxon>
        <taxon>Anaerobaca</taxon>
    </lineage>
</organism>
<name>A0AAW6U0T2_9BACT</name>
<keyword evidence="2" id="KW-1003">Cell membrane</keyword>
<evidence type="ECO:0000256" key="5">
    <source>
        <dbReference type="ARBA" id="ARBA00022801"/>
    </source>
</evidence>
<keyword evidence="10" id="KW-1185">Reference proteome</keyword>
<dbReference type="GO" id="GO:0006508">
    <property type="term" value="P:proteolysis"/>
    <property type="evidence" value="ECO:0007669"/>
    <property type="project" value="UniProtKB-KW"/>
</dbReference>
<dbReference type="InterPro" id="IPR013426">
    <property type="entry name" value="EpsH-like"/>
</dbReference>
<dbReference type="AlphaFoldDB" id="A0AAW6U0T2"/>
<evidence type="ECO:0000256" key="7">
    <source>
        <dbReference type="ARBA" id="ARBA00023136"/>
    </source>
</evidence>
<dbReference type="Proteomes" id="UP001431776">
    <property type="component" value="Unassembled WGS sequence"/>
</dbReference>
<evidence type="ECO:0000256" key="2">
    <source>
        <dbReference type="ARBA" id="ARBA00022475"/>
    </source>
</evidence>
<keyword evidence="5 9" id="KW-0378">Hydrolase</keyword>
<dbReference type="InterPro" id="IPR050486">
    <property type="entry name" value="Mannose-1P_guanyltransferase"/>
</dbReference>
<keyword evidence="3" id="KW-0645">Protease</keyword>
<dbReference type="GO" id="GO:0008233">
    <property type="term" value="F:peptidase activity"/>
    <property type="evidence" value="ECO:0007669"/>
    <property type="project" value="UniProtKB-KW"/>
</dbReference>
<dbReference type="InterPro" id="IPR018357">
    <property type="entry name" value="Hexapep_transf_CS"/>
</dbReference>
<dbReference type="GO" id="GO:0005886">
    <property type="term" value="C:plasma membrane"/>
    <property type="evidence" value="ECO:0007669"/>
    <property type="project" value="UniProtKB-SubCell"/>
</dbReference>
<evidence type="ECO:0000313" key="9">
    <source>
        <dbReference type="EMBL" id="MDI6449696.1"/>
    </source>
</evidence>
<reference evidence="9" key="1">
    <citation type="submission" date="2023-05" db="EMBL/GenBank/DDBJ databases">
        <title>Anaerotaeda fermentans gen. nov., sp. nov., a novel anaerobic planctomycete of the new family within the order Sedimentisphaerales isolated from Taman Peninsula, Russia.</title>
        <authorList>
            <person name="Khomyakova M.A."/>
            <person name="Merkel A.Y."/>
            <person name="Slobodkin A.I."/>
        </authorList>
    </citation>
    <scope>NUCLEOTIDE SEQUENCE</scope>
    <source>
        <strain evidence="9">M17dextr</strain>
    </source>
</reference>
<feature type="transmembrane region" description="Helical" evidence="8">
    <location>
        <begin position="434"/>
        <end position="457"/>
    </location>
</feature>
<protein>
    <submittedName>
        <fullName evidence="9">Exosortase</fullName>
        <ecNumber evidence="9">3.4.22.-</ecNumber>
    </submittedName>
</protein>
<dbReference type="EC" id="3.4.22.-" evidence="9"/>
<dbReference type="Pfam" id="PF09721">
    <property type="entry name" value="Exosortase_EpsH"/>
    <property type="match status" value="1"/>
</dbReference>
<evidence type="ECO:0000256" key="4">
    <source>
        <dbReference type="ARBA" id="ARBA00022692"/>
    </source>
</evidence>
<evidence type="ECO:0000256" key="8">
    <source>
        <dbReference type="SAM" id="Phobius"/>
    </source>
</evidence>
<feature type="transmembrane region" description="Helical" evidence="8">
    <location>
        <begin position="617"/>
        <end position="637"/>
    </location>
</feature>
<feature type="transmembrane region" description="Helical" evidence="8">
    <location>
        <begin position="551"/>
        <end position="570"/>
    </location>
</feature>
<dbReference type="EMBL" id="JASCXX010000012">
    <property type="protein sequence ID" value="MDI6449696.1"/>
    <property type="molecule type" value="Genomic_DNA"/>
</dbReference>
<evidence type="ECO:0000256" key="3">
    <source>
        <dbReference type="ARBA" id="ARBA00022670"/>
    </source>
</evidence>
<dbReference type="PROSITE" id="PS00101">
    <property type="entry name" value="HEXAPEP_TRANSFERASES"/>
    <property type="match status" value="1"/>
</dbReference>
<evidence type="ECO:0000256" key="1">
    <source>
        <dbReference type="ARBA" id="ARBA00004651"/>
    </source>
</evidence>
<dbReference type="InterPro" id="IPR026392">
    <property type="entry name" value="Exo/Archaeosortase_dom"/>
</dbReference>
<keyword evidence="7 8" id="KW-0472">Membrane</keyword>
<sequence length="663" mass="71520">MEENLLLEKLDIRTVVLVGRQDFGRCPLGTRLPAALWPIAGKPALERLLDHLADEGIRSAVVCCESDVSAYVEPVCRGGRLEVAVVTEDLTGGTAGCLRDAVGSDPGDLIVVFSGGIALPPPLRSLVESHCADGSDMTVAFNPGRLDASAPGSPAEIYLCKPDVLRLIPAGGYSDIKEGLIPSILRAGGVVRPVVLPRDVGSFHDRAGYLHAVSMHLAQNVGCADDPMGCEGSPIASQGSIHPSARVFGAVEIGEDAEIAQGAVVVGPAVIGPRAVVGRDSVVVRSVLWDAAQTGHRCELFESVLDGGAVLPDRAVVRERTVVSERPNGSAGQGPAHRRDAWRRMGERISERVESVTNGLPAWARLSAKEMGYLAGGAAILAALLWSYWPTFVDLYGIWRRNDEYSAGLLVPVLAAYIIWSWRRDLERVPVRPAVVAGIIVFVMAQVIRGLGLFLMFRSAERLSIILSVVAITLLLLGWAFLRKLAPAWLFLCLMLPWPNRAQAALALPLQRWATTSAVFCLELVGYEVGRDGNIITIGDTTVAVAEACNGLRMITAFIVISALVVLLVRRPWWEKLLVLLSSLPIALLCNTLRLTATAVAFMYFKGEHVEKAFHDFGGYAMMPLALAMVVGELWFLRRLTTPPSVVSPTVIARREPRQMPQS</sequence>
<dbReference type="PANTHER" id="PTHR22572">
    <property type="entry name" value="SUGAR-1-PHOSPHATE GUANYL TRANSFERASE"/>
    <property type="match status" value="1"/>
</dbReference>
<evidence type="ECO:0000313" key="10">
    <source>
        <dbReference type="Proteomes" id="UP001431776"/>
    </source>
</evidence>
<feature type="transmembrane region" description="Helical" evidence="8">
    <location>
        <begin position="577"/>
        <end position="605"/>
    </location>
</feature>
<comment type="caution">
    <text evidence="9">The sequence shown here is derived from an EMBL/GenBank/DDBJ whole genome shotgun (WGS) entry which is preliminary data.</text>
</comment>
<keyword evidence="6 8" id="KW-1133">Transmembrane helix</keyword>
<dbReference type="NCBIfam" id="TIGR04178">
    <property type="entry name" value="exo_archaeo"/>
    <property type="match status" value="1"/>
</dbReference>
<accession>A0AAW6U0T2</accession>
<evidence type="ECO:0000256" key="6">
    <source>
        <dbReference type="ARBA" id="ARBA00022989"/>
    </source>
</evidence>
<dbReference type="InterPro" id="IPR019127">
    <property type="entry name" value="Exosortase"/>
</dbReference>
<dbReference type="Gene3D" id="2.160.10.10">
    <property type="entry name" value="Hexapeptide repeat proteins"/>
    <property type="match status" value="1"/>
</dbReference>
<keyword evidence="4 8" id="KW-0812">Transmembrane</keyword>
<feature type="transmembrane region" description="Helical" evidence="8">
    <location>
        <begin position="371"/>
        <end position="389"/>
    </location>
</feature>
<dbReference type="GO" id="GO:0016740">
    <property type="term" value="F:transferase activity"/>
    <property type="evidence" value="ECO:0007669"/>
    <property type="project" value="InterPro"/>
</dbReference>
<proteinExistence type="predicted"/>
<dbReference type="NCBIfam" id="TIGR02602">
    <property type="entry name" value="8TM_EpsH"/>
    <property type="match status" value="1"/>
</dbReference>
<feature type="transmembrane region" description="Helical" evidence="8">
    <location>
        <begin position="463"/>
        <end position="482"/>
    </location>
</feature>
<feature type="transmembrane region" description="Helical" evidence="8">
    <location>
        <begin position="405"/>
        <end position="422"/>
    </location>
</feature>
<dbReference type="SUPFAM" id="SSF53448">
    <property type="entry name" value="Nucleotide-diphospho-sugar transferases"/>
    <property type="match status" value="1"/>
</dbReference>